<evidence type="ECO:0000313" key="2">
    <source>
        <dbReference type="Proteomes" id="UP000214646"/>
    </source>
</evidence>
<organism evidence="1 2">
    <name type="scientific">Fimbriiglobus ruber</name>
    <dbReference type="NCBI Taxonomy" id="1908690"/>
    <lineage>
        <taxon>Bacteria</taxon>
        <taxon>Pseudomonadati</taxon>
        <taxon>Planctomycetota</taxon>
        <taxon>Planctomycetia</taxon>
        <taxon>Gemmatales</taxon>
        <taxon>Gemmataceae</taxon>
        <taxon>Fimbriiglobus</taxon>
    </lineage>
</organism>
<comment type="caution">
    <text evidence="1">The sequence shown here is derived from an EMBL/GenBank/DDBJ whole genome shotgun (WGS) entry which is preliminary data.</text>
</comment>
<keyword evidence="2" id="KW-1185">Reference proteome</keyword>
<name>A0A225D0Q9_9BACT</name>
<evidence type="ECO:0000313" key="1">
    <source>
        <dbReference type="EMBL" id="OWK35092.1"/>
    </source>
</evidence>
<dbReference type="EMBL" id="NIDE01000019">
    <property type="protein sequence ID" value="OWK35092.1"/>
    <property type="molecule type" value="Genomic_DNA"/>
</dbReference>
<dbReference type="Proteomes" id="UP000214646">
    <property type="component" value="Unassembled WGS sequence"/>
</dbReference>
<gene>
    <name evidence="1" type="ORF">FRUB_09934</name>
</gene>
<sequence>MDELVKQVADKTGINPDQAKAAVAVVVAHIKEKLPPALAEQVESLLSGNPGAAQELFGSVAGKLGGLFGGK</sequence>
<protein>
    <recommendedName>
        <fullName evidence="3">DUF2267 domain-containing protein</fullName>
    </recommendedName>
</protein>
<proteinExistence type="predicted"/>
<dbReference type="RefSeq" id="WP_088260287.1">
    <property type="nucleotide sequence ID" value="NZ_NIDE01000019.1"/>
</dbReference>
<accession>A0A225D0Q9</accession>
<dbReference type="OrthoDB" id="164619at2"/>
<reference evidence="2" key="1">
    <citation type="submission" date="2017-06" db="EMBL/GenBank/DDBJ databases">
        <title>Genome analysis of Fimbriiglobus ruber SP5, the first member of the order Planctomycetales with confirmed chitinolytic capability.</title>
        <authorList>
            <person name="Ravin N.V."/>
            <person name="Rakitin A.L."/>
            <person name="Ivanova A.A."/>
            <person name="Beletsky A.V."/>
            <person name="Kulichevskaya I.S."/>
            <person name="Mardanov A.V."/>
            <person name="Dedysh S.N."/>
        </authorList>
    </citation>
    <scope>NUCLEOTIDE SEQUENCE [LARGE SCALE GENOMIC DNA]</scope>
    <source>
        <strain evidence="2">SP5</strain>
    </source>
</reference>
<evidence type="ECO:0008006" key="3">
    <source>
        <dbReference type="Google" id="ProtNLM"/>
    </source>
</evidence>
<dbReference type="AlphaFoldDB" id="A0A225D0Q9"/>